<dbReference type="SUPFAM" id="SSF55785">
    <property type="entry name" value="PYP-like sensor domain (PAS domain)"/>
    <property type="match status" value="1"/>
</dbReference>
<evidence type="ECO:0000313" key="2">
    <source>
        <dbReference type="EMBL" id="MCM8747564.1"/>
    </source>
</evidence>
<evidence type="ECO:0000259" key="1">
    <source>
        <dbReference type="PROSITE" id="PS50113"/>
    </source>
</evidence>
<dbReference type="SUPFAM" id="SSF46894">
    <property type="entry name" value="C-terminal effector domain of the bipartite response regulators"/>
    <property type="match status" value="1"/>
</dbReference>
<dbReference type="Gene3D" id="1.10.10.10">
    <property type="entry name" value="Winged helix-like DNA-binding domain superfamily/Winged helix DNA-binding domain"/>
    <property type="match status" value="1"/>
</dbReference>
<dbReference type="NCBIfam" id="TIGR00229">
    <property type="entry name" value="sensory_box"/>
    <property type="match status" value="1"/>
</dbReference>
<dbReference type="InterPro" id="IPR036388">
    <property type="entry name" value="WH-like_DNA-bd_sf"/>
</dbReference>
<keyword evidence="3" id="KW-1185">Reference proteome</keyword>
<dbReference type="InterPro" id="IPR000700">
    <property type="entry name" value="PAS-assoc_C"/>
</dbReference>
<reference evidence="2" key="1">
    <citation type="submission" date="2022-06" db="EMBL/GenBank/DDBJ databases">
        <title>CFH 74404 Thermomicrobiaceae sp.</title>
        <authorList>
            <person name="Ming H."/>
            <person name="Li W.-J."/>
            <person name="Zhao Z."/>
        </authorList>
    </citation>
    <scope>NUCLEOTIDE SEQUENCE</scope>
    <source>
        <strain evidence="2">CFH 74404</strain>
    </source>
</reference>
<dbReference type="InterPro" id="IPR013656">
    <property type="entry name" value="PAS_4"/>
</dbReference>
<dbReference type="SMART" id="SM00421">
    <property type="entry name" value="HTH_LUXR"/>
    <property type="match status" value="1"/>
</dbReference>
<dbReference type="EMBL" id="JAMSLR010000001">
    <property type="protein sequence ID" value="MCM8747564.1"/>
    <property type="molecule type" value="Genomic_DNA"/>
</dbReference>
<dbReference type="AlphaFoldDB" id="A0AA41WBX4"/>
<dbReference type="RefSeq" id="WP_284055349.1">
    <property type="nucleotide sequence ID" value="NZ_JAMSLR010000001.1"/>
</dbReference>
<feature type="domain" description="PAC" evidence="1">
    <location>
        <begin position="197"/>
        <end position="259"/>
    </location>
</feature>
<dbReference type="Gene3D" id="3.30.450.20">
    <property type="entry name" value="PAS domain"/>
    <property type="match status" value="1"/>
</dbReference>
<gene>
    <name evidence="2" type="ORF">NET02_00230</name>
</gene>
<sequence length="441" mass="48629">MEPEDACWERLQGSLVRRQQEIAERWHRALRSGSDMPDSTAARRRLAELTERAIALLLAEPLDREAAQAIGAALVELGFGEPEALGQTVTTLGQELLAGLPAEAVLPLQPRLVVLLAELAAGFTHRVQQTIPRAAGPATPAPEDRLRLVLEHAPLILFAVDRVGTITFVEGSGLATLAEHPERLGGQSLWAGVTAIPELADHLRRVLAGEAFTARVCYREAVFEVHYAPLRDARGRVSGAIGVAVDITTQAQAEAALRCAELGFSRREREVLMLLARADLPTYREIGAVLCVSPETVRTHLRAIARRLGVAERRADVVAAAYARGLLPRDIEVEYWARSSGCDGLSCSWKEQPAYNPNTGHTDYRWAYVRFKTSHLTSGTFWYHHTINHETGHVLGLKDPDWWGQCADSVMHSGVYGCTDREWPSWSDRDKVTKIAENLVQ</sequence>
<dbReference type="GO" id="GO:0006355">
    <property type="term" value="P:regulation of DNA-templated transcription"/>
    <property type="evidence" value="ECO:0007669"/>
    <property type="project" value="InterPro"/>
</dbReference>
<evidence type="ECO:0000313" key="3">
    <source>
        <dbReference type="Proteomes" id="UP001165306"/>
    </source>
</evidence>
<dbReference type="InterPro" id="IPR035965">
    <property type="entry name" value="PAS-like_dom_sf"/>
</dbReference>
<dbReference type="GO" id="GO:0003677">
    <property type="term" value="F:DNA binding"/>
    <property type="evidence" value="ECO:0007669"/>
    <property type="project" value="InterPro"/>
</dbReference>
<dbReference type="Pfam" id="PF00196">
    <property type="entry name" value="GerE"/>
    <property type="match status" value="1"/>
</dbReference>
<protein>
    <submittedName>
        <fullName evidence="2">PAS domain-containing protein</fullName>
    </submittedName>
</protein>
<comment type="caution">
    <text evidence="2">The sequence shown here is derived from an EMBL/GenBank/DDBJ whole genome shotgun (WGS) entry which is preliminary data.</text>
</comment>
<accession>A0AA41WBX4</accession>
<dbReference type="InterPro" id="IPR000792">
    <property type="entry name" value="Tscrpt_reg_LuxR_C"/>
</dbReference>
<dbReference type="PROSITE" id="PS50113">
    <property type="entry name" value="PAC"/>
    <property type="match status" value="1"/>
</dbReference>
<dbReference type="InterPro" id="IPR000014">
    <property type="entry name" value="PAS"/>
</dbReference>
<organism evidence="2 3">
    <name type="scientific">Thermalbibacter longus</name>
    <dbReference type="NCBI Taxonomy" id="2951981"/>
    <lineage>
        <taxon>Bacteria</taxon>
        <taxon>Pseudomonadati</taxon>
        <taxon>Thermomicrobiota</taxon>
        <taxon>Thermomicrobia</taxon>
        <taxon>Thermomicrobiales</taxon>
        <taxon>Thermomicrobiaceae</taxon>
        <taxon>Thermalbibacter</taxon>
    </lineage>
</organism>
<dbReference type="Proteomes" id="UP001165306">
    <property type="component" value="Unassembled WGS sequence"/>
</dbReference>
<proteinExistence type="predicted"/>
<name>A0AA41WBX4_9BACT</name>
<dbReference type="SUPFAM" id="SSF55486">
    <property type="entry name" value="Metalloproteases ('zincins'), catalytic domain"/>
    <property type="match status" value="1"/>
</dbReference>
<dbReference type="Pfam" id="PF08448">
    <property type="entry name" value="PAS_4"/>
    <property type="match status" value="1"/>
</dbReference>
<dbReference type="InterPro" id="IPR016032">
    <property type="entry name" value="Sig_transdc_resp-reg_C-effctor"/>
</dbReference>
<dbReference type="CDD" id="cd06170">
    <property type="entry name" value="LuxR_C_like"/>
    <property type="match status" value="1"/>
</dbReference>